<evidence type="ECO:0000256" key="5">
    <source>
        <dbReference type="ARBA" id="ARBA00022692"/>
    </source>
</evidence>
<feature type="transmembrane region" description="Helical" evidence="8">
    <location>
        <begin position="59"/>
        <end position="80"/>
    </location>
</feature>
<evidence type="ECO:0000313" key="10">
    <source>
        <dbReference type="EMBL" id="MFC5472257.1"/>
    </source>
</evidence>
<feature type="transmembrane region" description="Helical" evidence="8">
    <location>
        <begin position="6"/>
        <end position="21"/>
    </location>
</feature>
<comment type="similarity">
    <text evidence="2">Belongs to the CitM (TC 2.A.11) transporter family.</text>
</comment>
<keyword evidence="3" id="KW-0813">Transport</keyword>
<dbReference type="Pfam" id="PF03600">
    <property type="entry name" value="CitMHS"/>
    <property type="match status" value="1"/>
</dbReference>
<feature type="transmembrane region" description="Helical" evidence="8">
    <location>
        <begin position="173"/>
        <end position="196"/>
    </location>
</feature>
<comment type="subcellular location">
    <subcellularLocation>
        <location evidence="1">Cell membrane</location>
        <topology evidence="1">Multi-pass membrane protein</topology>
    </subcellularLocation>
</comment>
<evidence type="ECO:0000256" key="2">
    <source>
        <dbReference type="ARBA" id="ARBA00009843"/>
    </source>
</evidence>
<dbReference type="InterPro" id="IPR000802">
    <property type="entry name" value="Arsenical_pump_ArsB"/>
</dbReference>
<evidence type="ECO:0000313" key="11">
    <source>
        <dbReference type="Proteomes" id="UP001596105"/>
    </source>
</evidence>
<feature type="domain" description="Citrate transporter-like" evidence="9">
    <location>
        <begin position="16"/>
        <end position="367"/>
    </location>
</feature>
<dbReference type="CDD" id="cd01116">
    <property type="entry name" value="P_permease"/>
    <property type="match status" value="1"/>
</dbReference>
<evidence type="ECO:0000256" key="7">
    <source>
        <dbReference type="ARBA" id="ARBA00023136"/>
    </source>
</evidence>
<reference evidence="11" key="1">
    <citation type="journal article" date="2019" name="Int. J. Syst. Evol. Microbiol.">
        <title>The Global Catalogue of Microorganisms (GCM) 10K type strain sequencing project: providing services to taxonomists for standard genome sequencing and annotation.</title>
        <authorList>
            <consortium name="The Broad Institute Genomics Platform"/>
            <consortium name="The Broad Institute Genome Sequencing Center for Infectious Disease"/>
            <person name="Wu L."/>
            <person name="Ma J."/>
        </authorList>
    </citation>
    <scope>NUCLEOTIDE SEQUENCE [LARGE SCALE GENOMIC DNA]</scope>
    <source>
        <strain evidence="11">CCUG 57113</strain>
    </source>
</reference>
<comment type="caution">
    <text evidence="10">The sequence shown here is derived from an EMBL/GenBank/DDBJ whole genome shotgun (WGS) entry which is preliminary data.</text>
</comment>
<dbReference type="Proteomes" id="UP001596105">
    <property type="component" value="Unassembled WGS sequence"/>
</dbReference>
<evidence type="ECO:0000259" key="9">
    <source>
        <dbReference type="Pfam" id="PF03600"/>
    </source>
</evidence>
<evidence type="ECO:0000256" key="8">
    <source>
        <dbReference type="SAM" id="Phobius"/>
    </source>
</evidence>
<evidence type="ECO:0000256" key="4">
    <source>
        <dbReference type="ARBA" id="ARBA00022475"/>
    </source>
</evidence>
<feature type="transmembrane region" description="Helical" evidence="8">
    <location>
        <begin position="28"/>
        <end position="47"/>
    </location>
</feature>
<keyword evidence="4" id="KW-1003">Cell membrane</keyword>
<gene>
    <name evidence="10" type="ORF">ACFPPD_26590</name>
</gene>
<evidence type="ECO:0000256" key="6">
    <source>
        <dbReference type="ARBA" id="ARBA00022989"/>
    </source>
</evidence>
<dbReference type="InterPro" id="IPR051475">
    <property type="entry name" value="Diverse_Ion_Transporter"/>
</dbReference>
<feature type="transmembrane region" description="Helical" evidence="8">
    <location>
        <begin position="404"/>
        <end position="422"/>
    </location>
</feature>
<accession>A0ABW0M5D7</accession>
<feature type="transmembrane region" description="Helical" evidence="8">
    <location>
        <begin position="276"/>
        <end position="295"/>
    </location>
</feature>
<dbReference type="RefSeq" id="WP_209749823.1">
    <property type="nucleotide sequence ID" value="NZ_JBHSMH010000120.1"/>
</dbReference>
<feature type="transmembrane region" description="Helical" evidence="8">
    <location>
        <begin position="92"/>
        <end position="109"/>
    </location>
</feature>
<keyword evidence="11" id="KW-1185">Reference proteome</keyword>
<dbReference type="EMBL" id="JBHSMH010000120">
    <property type="protein sequence ID" value="MFC5472257.1"/>
    <property type="molecule type" value="Genomic_DNA"/>
</dbReference>
<feature type="transmembrane region" description="Helical" evidence="8">
    <location>
        <begin position="247"/>
        <end position="264"/>
    </location>
</feature>
<feature type="transmembrane region" description="Helical" evidence="8">
    <location>
        <begin position="315"/>
        <end position="339"/>
    </location>
</feature>
<dbReference type="PANTHER" id="PTHR43568:SF1">
    <property type="entry name" value="P PROTEIN"/>
    <property type="match status" value="1"/>
</dbReference>
<dbReference type="InterPro" id="IPR004680">
    <property type="entry name" value="Cit_transptr-like_dom"/>
</dbReference>
<keyword evidence="7 8" id="KW-0472">Membrane</keyword>
<name>A0ABW0M5D7_9BACL</name>
<evidence type="ECO:0000256" key="3">
    <source>
        <dbReference type="ARBA" id="ARBA00022448"/>
    </source>
</evidence>
<dbReference type="PRINTS" id="PR00758">
    <property type="entry name" value="ARSENICPUMP"/>
</dbReference>
<feature type="transmembrane region" description="Helical" evidence="8">
    <location>
        <begin position="360"/>
        <end position="384"/>
    </location>
</feature>
<organism evidence="10 11">
    <name type="scientific">Cohnella suwonensis</name>
    <dbReference type="NCBI Taxonomy" id="696072"/>
    <lineage>
        <taxon>Bacteria</taxon>
        <taxon>Bacillati</taxon>
        <taxon>Bacillota</taxon>
        <taxon>Bacilli</taxon>
        <taxon>Bacillales</taxon>
        <taxon>Paenibacillaceae</taxon>
        <taxon>Cohnella</taxon>
    </lineage>
</organism>
<sequence>MEQQAYWAIGIFLVIYAIIVSEKIHRTIAAMLGGLLMILFGIVDQNAAMHHVDFNTLGLLVGMMIIVSVTADTGLFRYIAVYAAKKAKGEPVRILIALSLITAVGSAFLDNVTTVLLMVPVTFSIARQLRVNPAPYLITQIIASNVGGTATLIGDPPNIMIGSAVKELSFMDFIANLAPVAVLVMIVYIPLFVWLFRKSLKTTDDLKKGILELDEKQLLTDKKLLTKCLAALALTLVGFFTHQLLHLESATVALAGAFLLLLLTGEHEMESALTKVEWTTIFFFVGLFALVSGLVETGVISELAQRAIEWTGGDLTATSMLILWLSAIASAFLDNIPFVATMIPLIQEMGLMGIDNLEPLWWSLALGACLGGNGALIGASANLIVAGLSAKEGHPISFMTYLKYGFPLMLLSIAIASGYVYLRYLV</sequence>
<keyword evidence="5 8" id="KW-0812">Transmembrane</keyword>
<keyword evidence="6 8" id="KW-1133">Transmembrane helix</keyword>
<proteinExistence type="inferred from homology"/>
<dbReference type="PANTHER" id="PTHR43568">
    <property type="entry name" value="P PROTEIN"/>
    <property type="match status" value="1"/>
</dbReference>
<evidence type="ECO:0000256" key="1">
    <source>
        <dbReference type="ARBA" id="ARBA00004651"/>
    </source>
</evidence>
<protein>
    <submittedName>
        <fullName evidence="10">ArsB/NhaD family transporter</fullName>
    </submittedName>
</protein>